<reference evidence="6 7" key="1">
    <citation type="journal article" date="2017" name="PLoS Biol.">
        <title>The sea cucumber genome provides insights into morphological evolution and visceral regeneration.</title>
        <authorList>
            <person name="Zhang X."/>
            <person name="Sun L."/>
            <person name="Yuan J."/>
            <person name="Sun Y."/>
            <person name="Gao Y."/>
            <person name="Zhang L."/>
            <person name="Li S."/>
            <person name="Dai H."/>
            <person name="Hamel J.F."/>
            <person name="Liu C."/>
            <person name="Yu Y."/>
            <person name="Liu S."/>
            <person name="Lin W."/>
            <person name="Guo K."/>
            <person name="Jin S."/>
            <person name="Xu P."/>
            <person name="Storey K.B."/>
            <person name="Huan P."/>
            <person name="Zhang T."/>
            <person name="Zhou Y."/>
            <person name="Zhang J."/>
            <person name="Lin C."/>
            <person name="Li X."/>
            <person name="Xing L."/>
            <person name="Huo D."/>
            <person name="Sun M."/>
            <person name="Wang L."/>
            <person name="Mercier A."/>
            <person name="Li F."/>
            <person name="Yang H."/>
            <person name="Xiang J."/>
        </authorList>
    </citation>
    <scope>NUCLEOTIDE SEQUENCE [LARGE SCALE GENOMIC DNA]</scope>
    <source>
        <strain evidence="6">Shaxun</strain>
        <tissue evidence="6">Muscle</tissue>
    </source>
</reference>
<protein>
    <recommendedName>
        <fullName evidence="2 5">F-actin-capping protein subunit alpha</fullName>
    </recommendedName>
</protein>
<keyword evidence="4 5" id="KW-0009">Actin-binding</keyword>
<dbReference type="GO" id="GO:0008290">
    <property type="term" value="C:F-actin capping protein complex"/>
    <property type="evidence" value="ECO:0007669"/>
    <property type="project" value="UniProtKB-UniRule"/>
</dbReference>
<dbReference type="PROSITE" id="PS00749">
    <property type="entry name" value="F_ACTIN_CAPPING_A_2"/>
    <property type="match status" value="1"/>
</dbReference>
<dbReference type="InterPro" id="IPR042489">
    <property type="entry name" value="CapZ_alpha_1"/>
</dbReference>
<comment type="function">
    <text evidence="5">F-actin-capping proteins bind in a Ca(2+)-independent manner to the fast growing ends of actin filaments (barbed end) thereby blocking the exchange of subunits at these ends. Unlike other capping proteins (such as gelsolin and severin), these proteins do not sever actin filaments.</text>
</comment>
<dbReference type="InterPro" id="IPR017865">
    <property type="entry name" value="F-actin_cap_asu_CS"/>
</dbReference>
<organism evidence="6 7">
    <name type="scientific">Stichopus japonicus</name>
    <name type="common">Sea cucumber</name>
    <dbReference type="NCBI Taxonomy" id="307972"/>
    <lineage>
        <taxon>Eukaryota</taxon>
        <taxon>Metazoa</taxon>
        <taxon>Echinodermata</taxon>
        <taxon>Eleutherozoa</taxon>
        <taxon>Echinozoa</taxon>
        <taxon>Holothuroidea</taxon>
        <taxon>Aspidochirotacea</taxon>
        <taxon>Aspidochirotida</taxon>
        <taxon>Stichopodidae</taxon>
        <taxon>Apostichopus</taxon>
    </lineage>
</organism>
<dbReference type="InterPro" id="IPR002189">
    <property type="entry name" value="CapZ_alpha"/>
</dbReference>
<dbReference type="STRING" id="307972.A0A2G8KHF3"/>
<evidence type="ECO:0000256" key="5">
    <source>
        <dbReference type="RuleBase" id="RU365077"/>
    </source>
</evidence>
<dbReference type="PROSITE" id="PS00748">
    <property type="entry name" value="F_ACTIN_CAPPING_A_1"/>
    <property type="match status" value="1"/>
</dbReference>
<evidence type="ECO:0000256" key="2">
    <source>
        <dbReference type="ARBA" id="ARBA00014038"/>
    </source>
</evidence>
<dbReference type="EMBL" id="MRZV01000581">
    <property type="protein sequence ID" value="PIK47428.1"/>
    <property type="molecule type" value="Genomic_DNA"/>
</dbReference>
<dbReference type="Proteomes" id="UP000230750">
    <property type="component" value="Unassembled WGS sequence"/>
</dbReference>
<dbReference type="GO" id="GO:0051015">
    <property type="term" value="F:actin filament binding"/>
    <property type="evidence" value="ECO:0007669"/>
    <property type="project" value="TreeGrafter"/>
</dbReference>
<dbReference type="PANTHER" id="PTHR10653:SF0">
    <property type="entry name" value="F-ACTIN-CAPPING PROTEIN SUBUNIT ALPHA"/>
    <property type="match status" value="1"/>
</dbReference>
<dbReference type="Gene3D" id="3.90.1150.210">
    <property type="entry name" value="F-actin capping protein, beta subunit"/>
    <property type="match status" value="1"/>
</dbReference>
<dbReference type="Gene3D" id="3.30.1140.60">
    <property type="entry name" value="F-actin capping protein, alpha subunit"/>
    <property type="match status" value="1"/>
</dbReference>
<dbReference type="InterPro" id="IPR037282">
    <property type="entry name" value="CapZ_alpha/beta"/>
</dbReference>
<dbReference type="GO" id="GO:0030036">
    <property type="term" value="P:actin cytoskeleton organization"/>
    <property type="evidence" value="ECO:0007669"/>
    <property type="project" value="TreeGrafter"/>
</dbReference>
<dbReference type="PANTHER" id="PTHR10653">
    <property type="entry name" value="F-ACTIN-CAPPING PROTEIN SUBUNIT ALPHA"/>
    <property type="match status" value="1"/>
</dbReference>
<dbReference type="PRINTS" id="PR00191">
    <property type="entry name" value="FACTINCAPA"/>
</dbReference>
<evidence type="ECO:0000256" key="4">
    <source>
        <dbReference type="ARBA" id="ARBA00023203"/>
    </source>
</evidence>
<evidence type="ECO:0000313" key="7">
    <source>
        <dbReference type="Proteomes" id="UP000230750"/>
    </source>
</evidence>
<name>A0A2G8KHF3_STIJA</name>
<keyword evidence="3 5" id="KW-0117">Actin capping</keyword>
<dbReference type="AlphaFoldDB" id="A0A2G8KHF3"/>
<dbReference type="GO" id="GO:0051016">
    <property type="term" value="P:barbed-end actin filament capping"/>
    <property type="evidence" value="ECO:0007669"/>
    <property type="project" value="UniProtKB-UniRule"/>
</dbReference>
<dbReference type="InterPro" id="IPR042276">
    <property type="entry name" value="CapZ_alpha/beta_2"/>
</dbReference>
<gene>
    <name evidence="6" type="ORF">BSL78_15721</name>
</gene>
<comment type="similarity">
    <text evidence="1 5">Belongs to the F-actin-capping protein alpha subunit family.</text>
</comment>
<dbReference type="SUPFAM" id="SSF90096">
    <property type="entry name" value="Subunits of heterodimeric actin filament capping protein Capz"/>
    <property type="match status" value="1"/>
</dbReference>
<evidence type="ECO:0000256" key="1">
    <source>
        <dbReference type="ARBA" id="ARBA00010479"/>
    </source>
</evidence>
<dbReference type="OrthoDB" id="340550at2759"/>
<comment type="subunit">
    <text evidence="5">Heterodimer of an alpha and a beta subunit.</text>
</comment>
<sequence length="289" mass="32373">MSGFEAISNDEKARIARDFIIHAPPGEFNEVFNDVRILVDNDNLLKEGASSAFVTYNKDQFTPVEVNGGDEKVLVTEFNDLGNGKFLDPSTKTTFKFDHLKKVATDSQSGSVDKTAEPWRSELEKALKSYRSDHYKHGNVGAFAKSSGNSITLIACIEDHQFQPKNYWNGRWRSQWSVTFDKSASSAEVKGILKVQVHYYEDGNVQLVSHKDIKEKLSIGSEAETAKALVKLMRDAEGEYQAALSGDYLVMSDTTFKALRRVLPITRSKIDWNKITGYQIGQALKTETT</sequence>
<dbReference type="FunFam" id="3.90.1150.210:FF:000003">
    <property type="entry name" value="F-actin-capping protein subunit alpha"/>
    <property type="match status" value="1"/>
</dbReference>
<comment type="caution">
    <text evidence="6">The sequence shown here is derived from an EMBL/GenBank/DDBJ whole genome shotgun (WGS) entry which is preliminary data.</text>
</comment>
<dbReference type="Pfam" id="PF01267">
    <property type="entry name" value="F-actin_cap_A"/>
    <property type="match status" value="1"/>
</dbReference>
<evidence type="ECO:0000256" key="3">
    <source>
        <dbReference type="ARBA" id="ARBA00022467"/>
    </source>
</evidence>
<evidence type="ECO:0000313" key="6">
    <source>
        <dbReference type="EMBL" id="PIK47428.1"/>
    </source>
</evidence>
<dbReference type="GO" id="GO:0030863">
    <property type="term" value="C:cortical cytoskeleton"/>
    <property type="evidence" value="ECO:0007669"/>
    <property type="project" value="TreeGrafter"/>
</dbReference>
<accession>A0A2G8KHF3</accession>
<proteinExistence type="inferred from homology"/>
<keyword evidence="7" id="KW-1185">Reference proteome</keyword>